<keyword evidence="2" id="KW-1185">Reference proteome</keyword>
<dbReference type="Proteomes" id="UP000694383">
    <property type="component" value="Unplaced"/>
</dbReference>
<reference evidence="1" key="2">
    <citation type="submission" date="2025-09" db="UniProtKB">
        <authorList>
            <consortium name="Ensembl"/>
        </authorList>
    </citation>
    <scope>IDENTIFICATION</scope>
</reference>
<reference evidence="1" key="1">
    <citation type="submission" date="2025-08" db="UniProtKB">
        <authorList>
            <consortium name="Ensembl"/>
        </authorList>
    </citation>
    <scope>IDENTIFICATION</scope>
</reference>
<protein>
    <submittedName>
        <fullName evidence="1">Uncharacterized protein</fullName>
    </submittedName>
</protein>
<dbReference type="Ensembl" id="ENSOSIT00000029969.1">
    <property type="protein sequence ID" value="ENSOSIP00000028435.1"/>
    <property type="gene ID" value="ENSOSIG00000014801.1"/>
</dbReference>
<organism evidence="1 2">
    <name type="scientific">Oryzias sinensis</name>
    <name type="common">Chinese medaka</name>
    <dbReference type="NCBI Taxonomy" id="183150"/>
    <lineage>
        <taxon>Eukaryota</taxon>
        <taxon>Metazoa</taxon>
        <taxon>Chordata</taxon>
        <taxon>Craniata</taxon>
        <taxon>Vertebrata</taxon>
        <taxon>Euteleostomi</taxon>
        <taxon>Actinopterygii</taxon>
        <taxon>Neopterygii</taxon>
        <taxon>Teleostei</taxon>
        <taxon>Neoteleostei</taxon>
        <taxon>Acanthomorphata</taxon>
        <taxon>Ovalentaria</taxon>
        <taxon>Atherinomorphae</taxon>
        <taxon>Beloniformes</taxon>
        <taxon>Adrianichthyidae</taxon>
        <taxon>Oryziinae</taxon>
        <taxon>Oryzias</taxon>
    </lineage>
</organism>
<proteinExistence type="predicted"/>
<evidence type="ECO:0000313" key="1">
    <source>
        <dbReference type="Ensembl" id="ENSOSIP00000028435.1"/>
    </source>
</evidence>
<sequence>MTRGTPSLLTPGCDWNLRVDLDHQLKFLPEITTTSVRPDIILWSSAAKAVILADDGNIRKKEHEKLEKYQRLREELEKAWKVKVTVVTVVIGALGAVTPKLEEWLQQIPGKISDISIQKSAVLGTAKILRRTLKLPDLW</sequence>
<accession>A0A8C8DT49</accession>
<evidence type="ECO:0000313" key="2">
    <source>
        <dbReference type="Proteomes" id="UP000694383"/>
    </source>
</evidence>
<dbReference type="PANTHER" id="PTHR35450:SF2">
    <property type="entry name" value="REVERSE TRANSCRIPTASE DOMAIN-CONTAINING PROTEIN"/>
    <property type="match status" value="1"/>
</dbReference>
<name>A0A8C8DT49_9TELE</name>
<dbReference type="AlphaFoldDB" id="A0A8C8DT49"/>
<dbReference type="GeneTree" id="ENSGT00940000166985"/>
<dbReference type="PANTHER" id="PTHR35450">
    <property type="entry name" value="REVERSE TRANSCRIPTASE DOMAIN-CONTAINING PROTEIN"/>
    <property type="match status" value="1"/>
</dbReference>